<dbReference type="GO" id="GO:0071555">
    <property type="term" value="P:cell wall organization"/>
    <property type="evidence" value="ECO:0007669"/>
    <property type="project" value="TreeGrafter"/>
</dbReference>
<dbReference type="PANTHER" id="PTHR22926:SF3">
    <property type="entry name" value="UNDECAPRENYL-PHOSPHATE ALPHA-N-ACETYLGLUCOSAMINYL 1-PHOSPHATE TRANSFERASE"/>
    <property type="match status" value="1"/>
</dbReference>
<gene>
    <name evidence="9" type="ordered locus">Gmet_1505</name>
</gene>
<evidence type="ECO:0000256" key="4">
    <source>
        <dbReference type="ARBA" id="ARBA00022692"/>
    </source>
</evidence>
<feature type="transmembrane region" description="Helical" evidence="8">
    <location>
        <begin position="237"/>
        <end position="256"/>
    </location>
</feature>
<dbReference type="CDD" id="cd06853">
    <property type="entry name" value="GT_WecA_like"/>
    <property type="match status" value="1"/>
</dbReference>
<feature type="transmembrane region" description="Helical" evidence="8">
    <location>
        <begin position="206"/>
        <end position="225"/>
    </location>
</feature>
<dbReference type="STRING" id="269799.Gmet_1505"/>
<protein>
    <submittedName>
        <fullName evidence="9">UDP-N-acetylglucosamine--undecaprenyl-phosphate N-acetylglucosaminephosphotransferase, putative</fullName>
    </submittedName>
</protein>
<dbReference type="EMBL" id="CP000148">
    <property type="protein sequence ID" value="ABB31739.1"/>
    <property type="molecule type" value="Genomic_DNA"/>
</dbReference>
<proteinExistence type="predicted"/>
<keyword evidence="10" id="KW-1185">Reference proteome</keyword>
<evidence type="ECO:0000256" key="3">
    <source>
        <dbReference type="ARBA" id="ARBA00022679"/>
    </source>
</evidence>
<dbReference type="InterPro" id="IPR018480">
    <property type="entry name" value="PNAcMuramoyl-5peptid_Trfase_CS"/>
</dbReference>
<dbReference type="PANTHER" id="PTHR22926">
    <property type="entry name" value="PHOSPHO-N-ACETYLMURAMOYL-PENTAPEPTIDE-TRANSFERASE"/>
    <property type="match status" value="1"/>
</dbReference>
<dbReference type="AlphaFoldDB" id="Q39VI5"/>
<keyword evidence="2" id="KW-1003">Cell membrane</keyword>
<feature type="transmembrane region" description="Helical" evidence="8">
    <location>
        <begin position="310"/>
        <end position="330"/>
    </location>
</feature>
<sequence length="545" mass="58325">MLPLATLILAMLLTVMLIPVVSALAVRFHAVDMPNERKVHLRPIPRIGGVAMALGAFVPIMVWNFADGFVRAYLIGASILVATGLVDDLYELSPRVKFSGQFAAAAVALFMGGVKIDSLGTLLPESTALPELIAIPLTILAIVGVTNAVNMADGLDGLAGGICLLIFCAIGYLAFLDGNVSIGLVALAMAGVIFGFLRFNTHPASIFMGDAGSQFLGFSAVTLALGLTQESDSLSPLLPLLLLGLPVLDTLTVMAIRASQGRSIFSADRNHIHHSLMQMGLRHPESVLVIYVVQALLVLAAVMLRFQSDVIILAGYLGFSVVVAGSFAYARRTGFTIRRFDILDVVIVGGLRRVKGEGGVIRLAFRCFELGVPALLLVSCLRPVRVPEYVSVAAPALLLLLALVRIFRPAWSGGAIRVIIYILVPFVVYYGDTGAGSRFGSMGERLYGVMFGILALLIPVISKFSRRSEGFRSTPLDLLVIMLAVAVTGLPVQSLQPYRLGLMAAKIIILYFGFEVLMAELRGKYGRLSGWTAAALVALVTINWR</sequence>
<feature type="transmembrane region" description="Helical" evidence="8">
    <location>
        <begin position="390"/>
        <end position="407"/>
    </location>
</feature>
<dbReference type="GO" id="GO:0005886">
    <property type="term" value="C:plasma membrane"/>
    <property type="evidence" value="ECO:0007669"/>
    <property type="project" value="UniProtKB-SubCell"/>
</dbReference>
<dbReference type="Pfam" id="PF00953">
    <property type="entry name" value="Glycos_transf_4"/>
    <property type="match status" value="1"/>
</dbReference>
<evidence type="ECO:0000256" key="8">
    <source>
        <dbReference type="SAM" id="Phobius"/>
    </source>
</evidence>
<dbReference type="GO" id="GO:0046872">
    <property type="term" value="F:metal ion binding"/>
    <property type="evidence" value="ECO:0007669"/>
    <property type="project" value="UniProtKB-KW"/>
</dbReference>
<keyword evidence="3 9" id="KW-0808">Transferase</keyword>
<comment type="subcellular location">
    <subcellularLocation>
        <location evidence="1">Cell membrane</location>
        <topology evidence="1">Multi-pass membrane protein</topology>
    </subcellularLocation>
</comment>
<reference evidence="9 10" key="2">
    <citation type="journal article" date="2009" name="BMC Microbiol.">
        <title>The genome sequence of Geobacter metallireducens: features of metabolism, physiology and regulation common and dissimilar to Geobacter sulfurreducens.</title>
        <authorList>
            <person name="Aklujkar M."/>
            <person name="Krushkal J."/>
            <person name="DiBartolo G."/>
            <person name="Lapidus A."/>
            <person name="Land M.L."/>
            <person name="Lovley D.R."/>
        </authorList>
    </citation>
    <scope>NUCLEOTIDE SEQUENCE [LARGE SCALE GENOMIC DNA]</scope>
    <source>
        <strain evidence="10">ATCC 53774 / DSM 7210 / GS-15</strain>
    </source>
</reference>
<evidence type="ECO:0000256" key="7">
    <source>
        <dbReference type="PIRSR" id="PIRSR600715-1"/>
    </source>
</evidence>
<keyword evidence="7" id="KW-0460">Magnesium</keyword>
<evidence type="ECO:0000313" key="9">
    <source>
        <dbReference type="EMBL" id="ABB31739.1"/>
    </source>
</evidence>
<dbReference type="Proteomes" id="UP000007073">
    <property type="component" value="Chromosome"/>
</dbReference>
<feature type="binding site" evidence="7">
    <location>
        <position position="150"/>
    </location>
    <ligand>
        <name>Mg(2+)</name>
        <dbReference type="ChEBI" id="CHEBI:18420"/>
    </ligand>
</feature>
<feature type="transmembrane region" description="Helical" evidence="8">
    <location>
        <begin position="476"/>
        <end position="494"/>
    </location>
</feature>
<reference evidence="9 10" key="1">
    <citation type="submission" date="2005-10" db="EMBL/GenBank/DDBJ databases">
        <title>Complete sequence of Geobacter metallireducens GS-15.</title>
        <authorList>
            <consortium name="US DOE Joint Genome Institute"/>
            <person name="Copeland A."/>
            <person name="Lucas S."/>
            <person name="Lapidus A."/>
            <person name="Barry K."/>
            <person name="Detter J.C."/>
            <person name="Glavina T."/>
            <person name="Hammon N."/>
            <person name="Israni S."/>
            <person name="Pitluck S."/>
            <person name="Di Bartolo G."/>
            <person name="Chain P."/>
            <person name="Schmutz J."/>
            <person name="Larimer F."/>
            <person name="Land M."/>
            <person name="Kyrpides N."/>
            <person name="Ivanova N."/>
            <person name="Richardson P."/>
        </authorList>
    </citation>
    <scope>NUCLEOTIDE SEQUENCE [LARGE SCALE GENOMIC DNA]</scope>
    <source>
        <strain evidence="10">ATCC 53774 / DSM 7210 / GS-15</strain>
    </source>
</reference>
<feature type="binding site" evidence="7">
    <location>
        <position position="210"/>
    </location>
    <ligand>
        <name>Mg(2+)</name>
        <dbReference type="ChEBI" id="CHEBI:18420"/>
    </ligand>
</feature>
<comment type="cofactor">
    <cofactor evidence="7">
        <name>Mg(2+)</name>
        <dbReference type="ChEBI" id="CHEBI:18420"/>
    </cofactor>
</comment>
<evidence type="ECO:0000256" key="5">
    <source>
        <dbReference type="ARBA" id="ARBA00022989"/>
    </source>
</evidence>
<feature type="transmembrane region" description="Helical" evidence="8">
    <location>
        <begin position="47"/>
        <end position="66"/>
    </location>
</feature>
<feature type="transmembrane region" description="Helical" evidence="8">
    <location>
        <begin position="414"/>
        <end position="431"/>
    </location>
</feature>
<dbReference type="HOGENOM" id="CLU_023982_7_0_7"/>
<evidence type="ECO:0000313" key="10">
    <source>
        <dbReference type="Proteomes" id="UP000007073"/>
    </source>
</evidence>
<feature type="transmembrane region" description="Helical" evidence="8">
    <location>
        <begin position="363"/>
        <end position="384"/>
    </location>
</feature>
<feature type="transmembrane region" description="Helical" evidence="8">
    <location>
        <begin position="6"/>
        <end position="26"/>
    </location>
</feature>
<evidence type="ECO:0000256" key="6">
    <source>
        <dbReference type="ARBA" id="ARBA00023136"/>
    </source>
</evidence>
<keyword evidence="4 8" id="KW-0812">Transmembrane</keyword>
<dbReference type="PROSITE" id="PS01348">
    <property type="entry name" value="MRAY_2"/>
    <property type="match status" value="1"/>
</dbReference>
<name>Q39VI5_GEOMG</name>
<organism evidence="9 10">
    <name type="scientific">Geobacter metallireducens (strain ATCC 53774 / DSM 7210 / GS-15)</name>
    <dbReference type="NCBI Taxonomy" id="269799"/>
    <lineage>
        <taxon>Bacteria</taxon>
        <taxon>Pseudomonadati</taxon>
        <taxon>Thermodesulfobacteriota</taxon>
        <taxon>Desulfuromonadia</taxon>
        <taxon>Geobacterales</taxon>
        <taxon>Geobacteraceae</taxon>
        <taxon>Geobacter</taxon>
    </lineage>
</organism>
<keyword evidence="7" id="KW-0479">Metal-binding</keyword>
<dbReference type="GO" id="GO:0009103">
    <property type="term" value="P:lipopolysaccharide biosynthetic process"/>
    <property type="evidence" value="ECO:0007669"/>
    <property type="project" value="TreeGrafter"/>
</dbReference>
<dbReference type="InterPro" id="IPR000715">
    <property type="entry name" value="Glycosyl_transferase_4"/>
</dbReference>
<keyword evidence="6 8" id="KW-0472">Membrane</keyword>
<feature type="transmembrane region" description="Helical" evidence="8">
    <location>
        <begin position="181"/>
        <end position="199"/>
    </location>
</feature>
<feature type="transmembrane region" description="Helical" evidence="8">
    <location>
        <begin position="157"/>
        <end position="175"/>
    </location>
</feature>
<feature type="transmembrane region" description="Helical" evidence="8">
    <location>
        <begin position="286"/>
        <end position="304"/>
    </location>
</feature>
<evidence type="ECO:0000256" key="2">
    <source>
        <dbReference type="ARBA" id="ARBA00022475"/>
    </source>
</evidence>
<dbReference type="KEGG" id="gme:Gmet_1505"/>
<dbReference type="GO" id="GO:0016780">
    <property type="term" value="F:phosphotransferase activity, for other substituted phosphate groups"/>
    <property type="evidence" value="ECO:0007669"/>
    <property type="project" value="InterPro"/>
</dbReference>
<dbReference type="RefSeq" id="WP_004511562.1">
    <property type="nucleotide sequence ID" value="NC_007517.1"/>
</dbReference>
<feature type="transmembrane region" description="Helical" evidence="8">
    <location>
        <begin position="500"/>
        <end position="518"/>
    </location>
</feature>
<keyword evidence="5 8" id="KW-1133">Transmembrane helix</keyword>
<dbReference type="eggNOG" id="COG0472">
    <property type="taxonomic scope" value="Bacteria"/>
</dbReference>
<dbReference type="GO" id="GO:0044038">
    <property type="term" value="P:cell wall macromolecule biosynthetic process"/>
    <property type="evidence" value="ECO:0007669"/>
    <property type="project" value="TreeGrafter"/>
</dbReference>
<evidence type="ECO:0000256" key="1">
    <source>
        <dbReference type="ARBA" id="ARBA00004651"/>
    </source>
</evidence>
<feature type="transmembrane region" description="Helical" evidence="8">
    <location>
        <begin position="446"/>
        <end position="464"/>
    </location>
</feature>
<feature type="transmembrane region" description="Helical" evidence="8">
    <location>
        <begin position="132"/>
        <end position="150"/>
    </location>
</feature>
<accession>Q39VI5</accession>